<evidence type="ECO:0000256" key="5">
    <source>
        <dbReference type="SAM" id="Phobius"/>
    </source>
</evidence>
<dbReference type="InterPro" id="IPR003280">
    <property type="entry name" value="2pore_dom_K_chnl"/>
</dbReference>
<keyword evidence="2 5" id="KW-0812">Transmembrane</keyword>
<comment type="subcellular location">
    <subcellularLocation>
        <location evidence="1">Membrane</location>
        <topology evidence="1">Multi-pass membrane protein</topology>
    </subcellularLocation>
</comment>
<dbReference type="PANTHER" id="PTHR11003:SF334">
    <property type="entry name" value="FI03418P"/>
    <property type="match status" value="1"/>
</dbReference>
<dbReference type="GO" id="GO:0022841">
    <property type="term" value="F:potassium ion leak channel activity"/>
    <property type="evidence" value="ECO:0007669"/>
    <property type="project" value="TreeGrafter"/>
</dbReference>
<evidence type="ECO:0008006" key="8">
    <source>
        <dbReference type="Google" id="ProtNLM"/>
    </source>
</evidence>
<keyword evidence="3 5" id="KW-1133">Transmembrane helix</keyword>
<feature type="transmembrane region" description="Helical" evidence="5">
    <location>
        <begin position="53"/>
        <end position="71"/>
    </location>
</feature>
<dbReference type="GO" id="GO:0030322">
    <property type="term" value="P:stabilization of membrane potential"/>
    <property type="evidence" value="ECO:0007669"/>
    <property type="project" value="TreeGrafter"/>
</dbReference>
<protein>
    <recommendedName>
        <fullName evidence="8">Potassium channel domain-containing protein</fullName>
    </recommendedName>
</protein>
<dbReference type="EnsemblMetazoa" id="tetur02g10130.1">
    <property type="protein sequence ID" value="tetur02g10130.1"/>
    <property type="gene ID" value="tetur02g10130"/>
</dbReference>
<dbReference type="EMBL" id="CAEY01000818">
    <property type="status" value="NOT_ANNOTATED_CDS"/>
    <property type="molecule type" value="Genomic_DNA"/>
</dbReference>
<name>T1JX00_TETUR</name>
<dbReference type="HOGENOM" id="CLU_124085_0_0_1"/>
<dbReference type="SUPFAM" id="SSF81324">
    <property type="entry name" value="Voltage-gated potassium channels"/>
    <property type="match status" value="1"/>
</dbReference>
<dbReference type="eggNOG" id="KOG1418">
    <property type="taxonomic scope" value="Eukaryota"/>
</dbReference>
<keyword evidence="4 5" id="KW-0472">Membrane</keyword>
<dbReference type="PANTHER" id="PTHR11003">
    <property type="entry name" value="POTASSIUM CHANNEL, SUBFAMILY K"/>
    <property type="match status" value="1"/>
</dbReference>
<evidence type="ECO:0000256" key="2">
    <source>
        <dbReference type="ARBA" id="ARBA00022692"/>
    </source>
</evidence>
<dbReference type="GO" id="GO:0015271">
    <property type="term" value="F:outward rectifier potassium channel activity"/>
    <property type="evidence" value="ECO:0007669"/>
    <property type="project" value="TreeGrafter"/>
</dbReference>
<dbReference type="Proteomes" id="UP000015104">
    <property type="component" value="Unassembled WGS sequence"/>
</dbReference>
<evidence type="ECO:0000256" key="3">
    <source>
        <dbReference type="ARBA" id="ARBA00022989"/>
    </source>
</evidence>
<reference evidence="7" key="1">
    <citation type="submission" date="2011-08" db="EMBL/GenBank/DDBJ databases">
        <authorList>
            <person name="Rombauts S."/>
        </authorList>
    </citation>
    <scope>NUCLEOTIDE SEQUENCE</scope>
    <source>
        <strain evidence="7">London</strain>
    </source>
</reference>
<evidence type="ECO:0000256" key="4">
    <source>
        <dbReference type="ARBA" id="ARBA00023136"/>
    </source>
</evidence>
<sequence>MDNYIGMTTLNGKNEGLGSGSTGDQSHKQCPNSESSKSCRCCHRLGSLLCSNLGLSLLILGYSTLGAFLFSQLESLSEKQRINQVIALRNLTVAKLWRITENTNILKEENWTAMTTNEIIKFQKLLYQAFMEGFDGREAVNPKADQWSFTGAFLYSITVITTIGKCNN</sequence>
<evidence type="ECO:0000256" key="1">
    <source>
        <dbReference type="ARBA" id="ARBA00004141"/>
    </source>
</evidence>
<organism evidence="6 7">
    <name type="scientific">Tetranychus urticae</name>
    <name type="common">Two-spotted spider mite</name>
    <dbReference type="NCBI Taxonomy" id="32264"/>
    <lineage>
        <taxon>Eukaryota</taxon>
        <taxon>Metazoa</taxon>
        <taxon>Ecdysozoa</taxon>
        <taxon>Arthropoda</taxon>
        <taxon>Chelicerata</taxon>
        <taxon>Arachnida</taxon>
        <taxon>Acari</taxon>
        <taxon>Acariformes</taxon>
        <taxon>Trombidiformes</taxon>
        <taxon>Prostigmata</taxon>
        <taxon>Eleutherengona</taxon>
        <taxon>Raphignathae</taxon>
        <taxon>Tetranychoidea</taxon>
        <taxon>Tetranychidae</taxon>
        <taxon>Tetranychus</taxon>
    </lineage>
</organism>
<evidence type="ECO:0000313" key="7">
    <source>
        <dbReference type="Proteomes" id="UP000015104"/>
    </source>
</evidence>
<reference evidence="6" key="2">
    <citation type="submission" date="2015-06" db="UniProtKB">
        <authorList>
            <consortium name="EnsemblMetazoa"/>
        </authorList>
    </citation>
    <scope>IDENTIFICATION</scope>
</reference>
<dbReference type="GO" id="GO:0005886">
    <property type="term" value="C:plasma membrane"/>
    <property type="evidence" value="ECO:0007669"/>
    <property type="project" value="TreeGrafter"/>
</dbReference>
<accession>T1JX00</accession>
<dbReference type="Gene3D" id="1.10.287.70">
    <property type="match status" value="1"/>
</dbReference>
<dbReference type="AlphaFoldDB" id="T1JX00"/>
<proteinExistence type="predicted"/>
<keyword evidence="7" id="KW-1185">Reference proteome</keyword>
<evidence type="ECO:0000313" key="6">
    <source>
        <dbReference type="EnsemblMetazoa" id="tetur02g10130.1"/>
    </source>
</evidence>